<evidence type="ECO:0000313" key="2">
    <source>
        <dbReference type="Proteomes" id="UP000243719"/>
    </source>
</evidence>
<proteinExistence type="predicted"/>
<dbReference type="Proteomes" id="UP000243719">
    <property type="component" value="Unassembled WGS sequence"/>
</dbReference>
<reference evidence="2" key="1">
    <citation type="submission" date="2016-09" db="EMBL/GenBank/DDBJ databases">
        <authorList>
            <person name="Varghese N."/>
            <person name="Submissions S."/>
        </authorList>
    </citation>
    <scope>NUCLEOTIDE SEQUENCE [LARGE SCALE GENOMIC DNA]</scope>
    <source>
        <strain evidence="2">JS23</strain>
    </source>
</reference>
<name>A0A1H2PPP6_9BURK</name>
<dbReference type="EMBL" id="FNLO01000003">
    <property type="protein sequence ID" value="SDV47866.1"/>
    <property type="molecule type" value="Genomic_DNA"/>
</dbReference>
<sequence>MRRVGRFAAEAAHDGWPAVLLHVRQEGEWPRVGAERTR</sequence>
<evidence type="ECO:0000313" key="1">
    <source>
        <dbReference type="EMBL" id="SDV47866.1"/>
    </source>
</evidence>
<protein>
    <submittedName>
        <fullName evidence="1">Uncharacterized protein</fullName>
    </submittedName>
</protein>
<dbReference type="AlphaFoldDB" id="A0A1H2PPP6"/>
<keyword evidence="2" id="KW-1185">Reference proteome</keyword>
<accession>A0A1H2PPP6</accession>
<gene>
    <name evidence="1" type="ORF">SAMN05216551_103361</name>
</gene>
<organism evidence="1 2">
    <name type="scientific">Chitinasiproducens palmae</name>
    <dbReference type="NCBI Taxonomy" id="1770053"/>
    <lineage>
        <taxon>Bacteria</taxon>
        <taxon>Pseudomonadati</taxon>
        <taxon>Pseudomonadota</taxon>
        <taxon>Betaproteobacteria</taxon>
        <taxon>Burkholderiales</taxon>
        <taxon>Burkholderiaceae</taxon>
        <taxon>Chitinasiproducens</taxon>
    </lineage>
</organism>